<dbReference type="EMBL" id="JAAHCF010000357">
    <property type="protein sequence ID" value="KAK8144742.1"/>
    <property type="molecule type" value="Genomic_DNA"/>
</dbReference>
<keyword evidence="6" id="KW-1185">Reference proteome</keyword>
<comment type="caution">
    <text evidence="5">The sequence shown here is derived from an EMBL/GenBank/DDBJ whole genome shotgun (WGS) entry which is preliminary data.</text>
</comment>
<dbReference type="GO" id="GO:0006646">
    <property type="term" value="P:phosphatidylethanolamine biosynthetic process"/>
    <property type="evidence" value="ECO:0007669"/>
    <property type="project" value="TreeGrafter"/>
</dbReference>
<dbReference type="InterPro" id="IPR022237">
    <property type="entry name" value="PsiD-like"/>
</dbReference>
<dbReference type="AlphaFoldDB" id="A0AAW0RR91"/>
<keyword evidence="2" id="KW-0456">Lyase</keyword>
<dbReference type="PANTHER" id="PTHR10067">
    <property type="entry name" value="PHOSPHATIDYLSERINE DECARBOXYLASE"/>
    <property type="match status" value="1"/>
</dbReference>
<keyword evidence="1" id="KW-0210">Decarboxylase</keyword>
<evidence type="ECO:0000313" key="6">
    <source>
        <dbReference type="Proteomes" id="UP001397290"/>
    </source>
</evidence>
<evidence type="ECO:0000256" key="2">
    <source>
        <dbReference type="ARBA" id="ARBA00023239"/>
    </source>
</evidence>
<feature type="chain" id="PRO_5043373611" description="L-tryptophan decarboxylase PsiD-like domain-containing protein" evidence="3">
    <location>
        <begin position="20"/>
        <end position="878"/>
    </location>
</feature>
<dbReference type="GO" id="GO:0046872">
    <property type="term" value="F:metal ion binding"/>
    <property type="evidence" value="ECO:0007669"/>
    <property type="project" value="InterPro"/>
</dbReference>
<dbReference type="Gene3D" id="1.20.58.480">
    <property type="match status" value="1"/>
</dbReference>
<dbReference type="InterPro" id="IPR037217">
    <property type="entry name" value="Trp/Indoleamine_2_3_dOase-like"/>
</dbReference>
<dbReference type="GO" id="GO:0020037">
    <property type="term" value="F:heme binding"/>
    <property type="evidence" value="ECO:0007669"/>
    <property type="project" value="InterPro"/>
</dbReference>
<evidence type="ECO:0000313" key="5">
    <source>
        <dbReference type="EMBL" id="KAK8144742.1"/>
    </source>
</evidence>
<dbReference type="PANTHER" id="PTHR10067:SF9">
    <property type="entry name" value="PHOSPHATIDYLSERINE DECARBOXYLASE FAMILY PROTEIN (AFU_ORTHOLOGUE AFUA_7G01730)"/>
    <property type="match status" value="1"/>
</dbReference>
<protein>
    <recommendedName>
        <fullName evidence="4">L-tryptophan decarboxylase PsiD-like domain-containing protein</fullName>
    </recommendedName>
</protein>
<gene>
    <name evidence="5" type="ORF">G3M48_005402</name>
</gene>
<dbReference type="Pfam" id="PF12588">
    <property type="entry name" value="PSDC"/>
    <property type="match status" value="1"/>
</dbReference>
<dbReference type="GO" id="GO:0019441">
    <property type="term" value="P:L-tryptophan catabolic process to kynurenine"/>
    <property type="evidence" value="ECO:0007669"/>
    <property type="project" value="InterPro"/>
</dbReference>
<reference evidence="5 6" key="1">
    <citation type="submission" date="2020-02" db="EMBL/GenBank/DDBJ databases">
        <title>Comparative genomics of the hypocrealean fungal genus Beauvera.</title>
        <authorList>
            <person name="Showalter D.N."/>
            <person name="Bushley K.E."/>
            <person name="Rehner S.A."/>
        </authorList>
    </citation>
    <scope>NUCLEOTIDE SEQUENCE [LARGE SCALE GENOMIC DNA]</scope>
    <source>
        <strain evidence="5 6">ARSEF4384</strain>
    </source>
</reference>
<keyword evidence="3" id="KW-0732">Signal</keyword>
<evidence type="ECO:0000259" key="4">
    <source>
        <dbReference type="Pfam" id="PF12588"/>
    </source>
</evidence>
<dbReference type="Pfam" id="PF02666">
    <property type="entry name" value="PS_Dcarbxylase"/>
    <property type="match status" value="1"/>
</dbReference>
<accession>A0AAW0RR91</accession>
<name>A0AAW0RR91_9HYPO</name>
<organism evidence="5 6">
    <name type="scientific">Beauveria asiatica</name>
    <dbReference type="NCBI Taxonomy" id="1069075"/>
    <lineage>
        <taxon>Eukaryota</taxon>
        <taxon>Fungi</taxon>
        <taxon>Dikarya</taxon>
        <taxon>Ascomycota</taxon>
        <taxon>Pezizomycotina</taxon>
        <taxon>Sordariomycetes</taxon>
        <taxon>Hypocreomycetidae</taxon>
        <taxon>Hypocreales</taxon>
        <taxon>Cordycipitaceae</taxon>
        <taxon>Beauveria</taxon>
    </lineage>
</organism>
<dbReference type="Proteomes" id="UP001397290">
    <property type="component" value="Unassembled WGS sequence"/>
</dbReference>
<dbReference type="GO" id="GO:0004609">
    <property type="term" value="F:phosphatidylserine decarboxylase activity"/>
    <property type="evidence" value="ECO:0007669"/>
    <property type="project" value="InterPro"/>
</dbReference>
<proteinExistence type="predicted"/>
<dbReference type="SUPFAM" id="SSF140959">
    <property type="entry name" value="Indolic compounds 2,3-dioxygenase-like"/>
    <property type="match status" value="1"/>
</dbReference>
<sequence length="878" mass="98381">MISLLSVAVLLAVAGLVYTWRNWYCQPAPQKVLPEIGLDNLKALNVDHELRNEFLKLVRDDGAGSWPPVARHDNWPAALSAYSKVYTEVAPHLATPEPSLDDEFNLKRCAEFRTRMRASLEQHVDADAVGKCLQPVLDDDWSELSRDSFNGFYSCVACLRHAYRWATNPVVRVAQNEKRLAFPPELDLAWSFIQKKLDITSPSGNAIANIICNFDAQGKLTYQVNEGLSADVLRTELAWCKIFSTSETLATPMYCGIIRAMMSYQQGDKRACLGYTEAVFEHLRQLILYLYDNMNDPNVSRAIWVRHVSGIHSWGLTSDSENGPVEYGGLSGSQTLIFLAVDAFLGMTSYHSKDEAKMHISKNMRNASAMMKKYCFRPQLAKSGSPEDLAIIEVMERIVKQMRTFRGVHKVRAVRFLSAPAPERVPMTAALSVLDDKEKNNQEHVSNEDATWPYLDHEMHVRYLQQLVAQVDAQPEQKLSPATQRLKDAIEAKSHLYMHFTEMFTEIPREEQQGKNQTIVRDYNHMLQLLSHIVKTAPPPGLGIPVPPMAMILTDPANTASGLAAFSDPEVNILIKGILNEWAGFLGSADSLPFVQNGVDGWLDKNSLAELEQVANLETGQAWSFSELFECDAQDEYYGFRSWDDFFTRRFRPHMRTVADADDDSVVVNACESVPHTVGVKAKLRDTFFIKDQPYSVLDMLGHNPIAEEFDDSTVYQAFLSMHSYHRWHAPISGKIHSAYVVDGTYYSLPRFFGADRPGVTFPRKPQGFGHAMRYLSEMATRAVIIIEADEPGLGLVAFVAVGMVEISTCEITVEQGQHVKKGDEMGSFHFGGSSYCLLFQDGVELVDLPSEGNFSSPNMPVLGKIATVLPPRLTDQL</sequence>
<feature type="signal peptide" evidence="3">
    <location>
        <begin position="1"/>
        <end position="19"/>
    </location>
</feature>
<feature type="domain" description="L-tryptophan decarboxylase PsiD-like" evidence="4">
    <location>
        <begin position="481"/>
        <end position="610"/>
    </location>
</feature>
<evidence type="ECO:0000256" key="1">
    <source>
        <dbReference type="ARBA" id="ARBA00022793"/>
    </source>
</evidence>
<dbReference type="InterPro" id="IPR003817">
    <property type="entry name" value="PS_Dcarbxylase"/>
</dbReference>
<evidence type="ECO:0000256" key="3">
    <source>
        <dbReference type="SAM" id="SignalP"/>
    </source>
</evidence>
<dbReference type="GO" id="GO:0005739">
    <property type="term" value="C:mitochondrion"/>
    <property type="evidence" value="ECO:0007669"/>
    <property type="project" value="TreeGrafter"/>
</dbReference>